<dbReference type="OrthoDB" id="1431547at2759"/>
<dbReference type="PANTHER" id="PTHR46238">
    <property type="entry name" value="REVERSE TRANSCRIPTASE DOMAIN-CONTAINING PROTEIN"/>
    <property type="match status" value="1"/>
</dbReference>
<reference evidence="1 2" key="1">
    <citation type="submission" date="2020-09" db="EMBL/GenBank/DDBJ databases">
        <title>De no assembly of potato wild relative species, Solanum commersonii.</title>
        <authorList>
            <person name="Cho K."/>
        </authorList>
    </citation>
    <scope>NUCLEOTIDE SEQUENCE [LARGE SCALE GENOMIC DNA]</scope>
    <source>
        <strain evidence="1">LZ3.2</strain>
        <tissue evidence="1">Leaf</tissue>
    </source>
</reference>
<name>A0A9J6B868_SOLCO</name>
<evidence type="ECO:0008006" key="3">
    <source>
        <dbReference type="Google" id="ProtNLM"/>
    </source>
</evidence>
<dbReference type="Proteomes" id="UP000824120">
    <property type="component" value="Chromosome 1"/>
</dbReference>
<evidence type="ECO:0000313" key="1">
    <source>
        <dbReference type="EMBL" id="KAG5632623.1"/>
    </source>
</evidence>
<dbReference type="EMBL" id="JACXVP010000001">
    <property type="protein sequence ID" value="KAG5632623.1"/>
    <property type="molecule type" value="Genomic_DNA"/>
</dbReference>
<comment type="caution">
    <text evidence="1">The sequence shown here is derived from an EMBL/GenBank/DDBJ whole genome shotgun (WGS) entry which is preliminary data.</text>
</comment>
<protein>
    <recommendedName>
        <fullName evidence="3">Reverse transcriptase domain-containing protein</fullName>
    </recommendedName>
</protein>
<sequence>MRRRVEKYRERKRDIHIVFIDLEMAYDKIMEDILWKCLEARFVLVLFADDIVLIDKTWNIVNDRTKMKCLECKFNIASGETNVEVRVSKKTIPKRESFKVVVSLSLLYGVECLSVKNSQVKKMHVVKVRILRCMCSNTSSDKIRDEVIWEKVRVANVADKMREARLR</sequence>
<keyword evidence="2" id="KW-1185">Reference proteome</keyword>
<dbReference type="AlphaFoldDB" id="A0A9J6B868"/>
<accession>A0A9J6B868</accession>
<gene>
    <name evidence="1" type="ORF">H5410_004340</name>
</gene>
<organism evidence="1 2">
    <name type="scientific">Solanum commersonii</name>
    <name type="common">Commerson's wild potato</name>
    <name type="synonym">Commerson's nightshade</name>
    <dbReference type="NCBI Taxonomy" id="4109"/>
    <lineage>
        <taxon>Eukaryota</taxon>
        <taxon>Viridiplantae</taxon>
        <taxon>Streptophyta</taxon>
        <taxon>Embryophyta</taxon>
        <taxon>Tracheophyta</taxon>
        <taxon>Spermatophyta</taxon>
        <taxon>Magnoliopsida</taxon>
        <taxon>eudicotyledons</taxon>
        <taxon>Gunneridae</taxon>
        <taxon>Pentapetalae</taxon>
        <taxon>asterids</taxon>
        <taxon>lamiids</taxon>
        <taxon>Solanales</taxon>
        <taxon>Solanaceae</taxon>
        <taxon>Solanoideae</taxon>
        <taxon>Solaneae</taxon>
        <taxon>Solanum</taxon>
    </lineage>
</organism>
<evidence type="ECO:0000313" key="2">
    <source>
        <dbReference type="Proteomes" id="UP000824120"/>
    </source>
</evidence>
<proteinExistence type="predicted"/>
<dbReference type="PANTHER" id="PTHR46238:SF8">
    <property type="entry name" value="ENDONUCLEASE_EXONUCLEASE_PHOSPHATASE DOMAIN-CONTAINING PROTEIN"/>
    <property type="match status" value="1"/>
</dbReference>